<reference evidence="1" key="3">
    <citation type="submission" date="2025-09" db="UniProtKB">
        <authorList>
            <consortium name="Ensembl"/>
        </authorList>
    </citation>
    <scope>IDENTIFICATION</scope>
</reference>
<dbReference type="Ensembl" id="ENSECRT00000005796.1">
    <property type="protein sequence ID" value="ENSECRP00000005699.1"/>
    <property type="gene ID" value="ENSECRG00000003826.1"/>
</dbReference>
<sequence length="141" mass="16032">MANVIVTSLNVHGLGSNTKRTTILDYLWHRHVDITFLQEAWFLVNNLLRLGNNVASNQNFGFSSDELGMFCYLLLQFGARKLTLCSSYAPMPYQHSFFSSLSNQFLNFKSYEFILVKSTSSYPIYTSLSSGNTTPLLLMHL</sequence>
<keyword evidence="2" id="KW-1185">Reference proteome</keyword>
<proteinExistence type="predicted"/>
<dbReference type="Gene3D" id="3.60.10.10">
    <property type="entry name" value="Endonuclease/exonuclease/phosphatase"/>
    <property type="match status" value="1"/>
</dbReference>
<accession>A0A8C4RRJ0</accession>
<dbReference type="SUPFAM" id="SSF56219">
    <property type="entry name" value="DNase I-like"/>
    <property type="match status" value="1"/>
</dbReference>
<dbReference type="AlphaFoldDB" id="A0A8C4RRJ0"/>
<dbReference type="InterPro" id="IPR036691">
    <property type="entry name" value="Endo/exonu/phosph_ase_sf"/>
</dbReference>
<evidence type="ECO:0000313" key="1">
    <source>
        <dbReference type="Ensembl" id="ENSECRP00000005699.1"/>
    </source>
</evidence>
<evidence type="ECO:0000313" key="2">
    <source>
        <dbReference type="Proteomes" id="UP000694620"/>
    </source>
</evidence>
<reference evidence="1" key="2">
    <citation type="submission" date="2025-08" db="UniProtKB">
        <authorList>
            <consortium name="Ensembl"/>
        </authorList>
    </citation>
    <scope>IDENTIFICATION</scope>
</reference>
<organism evidence="1 2">
    <name type="scientific">Erpetoichthys calabaricus</name>
    <name type="common">Rope fish</name>
    <name type="synonym">Calamoichthys calabaricus</name>
    <dbReference type="NCBI Taxonomy" id="27687"/>
    <lineage>
        <taxon>Eukaryota</taxon>
        <taxon>Metazoa</taxon>
        <taxon>Chordata</taxon>
        <taxon>Craniata</taxon>
        <taxon>Vertebrata</taxon>
        <taxon>Euteleostomi</taxon>
        <taxon>Actinopterygii</taxon>
        <taxon>Polypteriformes</taxon>
        <taxon>Polypteridae</taxon>
        <taxon>Erpetoichthys</taxon>
    </lineage>
</organism>
<name>A0A8C4RRJ0_ERPCA</name>
<dbReference type="Proteomes" id="UP000694620">
    <property type="component" value="Chromosome 5"/>
</dbReference>
<dbReference type="GeneTree" id="ENSGT00980000201181"/>
<protein>
    <submittedName>
        <fullName evidence="1">Uncharacterized protein</fullName>
    </submittedName>
</protein>
<reference evidence="1" key="1">
    <citation type="submission" date="2021-06" db="EMBL/GenBank/DDBJ databases">
        <authorList>
            <consortium name="Wellcome Sanger Institute Data Sharing"/>
        </authorList>
    </citation>
    <scope>NUCLEOTIDE SEQUENCE [LARGE SCALE GENOMIC DNA]</scope>
</reference>